<comment type="caution">
    <text evidence="3">The sequence shown here is derived from an EMBL/GenBank/DDBJ whole genome shotgun (WGS) entry which is preliminary data.</text>
</comment>
<protein>
    <recommendedName>
        <fullName evidence="2">5'-3' DNA helicase ZGRF1-like N-terminal domain-containing protein</fullName>
    </recommendedName>
</protein>
<evidence type="ECO:0000313" key="3">
    <source>
        <dbReference type="EMBL" id="KAF5701152.1"/>
    </source>
</evidence>
<dbReference type="PANTHER" id="PTHR28535">
    <property type="entry name" value="ZINC FINGER GRF-TYPE CONTAINING 1"/>
    <property type="match status" value="1"/>
</dbReference>
<gene>
    <name evidence="3" type="ORF">FMUND_13999</name>
</gene>
<dbReference type="GO" id="GO:0006302">
    <property type="term" value="P:double-strand break repair"/>
    <property type="evidence" value="ECO:0007669"/>
    <property type="project" value="TreeGrafter"/>
</dbReference>
<feature type="compositionally biased region" description="Basic and acidic residues" evidence="1">
    <location>
        <begin position="601"/>
        <end position="612"/>
    </location>
</feature>
<evidence type="ECO:0000313" key="4">
    <source>
        <dbReference type="Proteomes" id="UP000544331"/>
    </source>
</evidence>
<feature type="compositionally biased region" description="Basic and acidic residues" evidence="1">
    <location>
        <begin position="512"/>
        <end position="528"/>
    </location>
</feature>
<reference evidence="3 4" key="1">
    <citation type="submission" date="2020-05" db="EMBL/GenBank/DDBJ databases">
        <title>Identification and distribution of gene clusters putatively required for synthesis of sphingolipid metabolism inhibitors in phylogenetically diverse species of the filamentous fungus Fusarium.</title>
        <authorList>
            <person name="Kim H.-S."/>
            <person name="Busman M."/>
            <person name="Brown D.W."/>
            <person name="Divon H."/>
            <person name="Uhlig S."/>
            <person name="Proctor R.H."/>
        </authorList>
    </citation>
    <scope>NUCLEOTIDE SEQUENCE [LARGE SCALE GENOMIC DNA]</scope>
    <source>
        <strain evidence="3 4">NRRL 66235</strain>
    </source>
</reference>
<feature type="region of interest" description="Disordered" evidence="1">
    <location>
        <begin position="234"/>
        <end position="743"/>
    </location>
</feature>
<evidence type="ECO:0000259" key="2">
    <source>
        <dbReference type="Pfam" id="PF10382"/>
    </source>
</evidence>
<dbReference type="OrthoDB" id="6513042at2759"/>
<feature type="compositionally biased region" description="Basic and acidic residues" evidence="1">
    <location>
        <begin position="353"/>
        <end position="368"/>
    </location>
</feature>
<dbReference type="GO" id="GO:0035861">
    <property type="term" value="C:site of double-strand break"/>
    <property type="evidence" value="ECO:0007669"/>
    <property type="project" value="TreeGrafter"/>
</dbReference>
<feature type="compositionally biased region" description="Basic residues" evidence="1">
    <location>
        <begin position="671"/>
        <end position="683"/>
    </location>
</feature>
<dbReference type="InterPro" id="IPR052800">
    <property type="entry name" value="DNA_Repair_Helicase_ZGRF1"/>
</dbReference>
<feature type="compositionally biased region" description="Basic and acidic residues" evidence="1">
    <location>
        <begin position="624"/>
        <end position="646"/>
    </location>
</feature>
<feature type="domain" description="5'-3' DNA helicase ZGRF1-like N-terminal" evidence="2">
    <location>
        <begin position="12"/>
        <end position="93"/>
    </location>
</feature>
<feature type="region of interest" description="Disordered" evidence="1">
    <location>
        <begin position="99"/>
        <end position="142"/>
    </location>
</feature>
<feature type="compositionally biased region" description="Basic and acidic residues" evidence="1">
    <location>
        <begin position="182"/>
        <end position="196"/>
    </location>
</feature>
<name>A0A8H5XWC3_9HYPO</name>
<keyword evidence="4" id="KW-1185">Reference proteome</keyword>
<feature type="compositionally biased region" description="Basic and acidic residues" evidence="1">
    <location>
        <begin position="246"/>
        <end position="255"/>
    </location>
</feature>
<organism evidence="3 4">
    <name type="scientific">Fusarium mundagurra</name>
    <dbReference type="NCBI Taxonomy" id="1567541"/>
    <lineage>
        <taxon>Eukaryota</taxon>
        <taxon>Fungi</taxon>
        <taxon>Dikarya</taxon>
        <taxon>Ascomycota</taxon>
        <taxon>Pezizomycotina</taxon>
        <taxon>Sordariomycetes</taxon>
        <taxon>Hypocreomycetidae</taxon>
        <taxon>Hypocreales</taxon>
        <taxon>Nectriaceae</taxon>
        <taxon>Fusarium</taxon>
        <taxon>Fusarium fujikuroi species complex</taxon>
    </lineage>
</organism>
<dbReference type="AlphaFoldDB" id="A0A8H5XWC3"/>
<feature type="region of interest" description="Disordered" evidence="1">
    <location>
        <begin position="161"/>
        <end position="204"/>
    </location>
</feature>
<feature type="compositionally biased region" description="Polar residues" evidence="1">
    <location>
        <begin position="498"/>
        <end position="510"/>
    </location>
</feature>
<feature type="compositionally biased region" description="Basic and acidic residues" evidence="1">
    <location>
        <begin position="379"/>
        <end position="388"/>
    </location>
</feature>
<feature type="compositionally biased region" description="Basic and acidic residues" evidence="1">
    <location>
        <begin position="908"/>
        <end position="939"/>
    </location>
</feature>
<dbReference type="InterPro" id="IPR018838">
    <property type="entry name" value="ZGRF1-like_N"/>
</dbReference>
<accession>A0A8H5XWC3</accession>
<proteinExistence type="predicted"/>
<dbReference type="GO" id="GO:0005634">
    <property type="term" value="C:nucleus"/>
    <property type="evidence" value="ECO:0007669"/>
    <property type="project" value="TreeGrafter"/>
</dbReference>
<dbReference type="Pfam" id="PF10382">
    <property type="entry name" value="ZGRF1-like_N"/>
    <property type="match status" value="1"/>
</dbReference>
<feature type="compositionally biased region" description="Polar residues" evidence="1">
    <location>
        <begin position="110"/>
        <end position="134"/>
    </location>
</feature>
<evidence type="ECO:0000256" key="1">
    <source>
        <dbReference type="SAM" id="MobiDB-lite"/>
    </source>
</evidence>
<dbReference type="EMBL" id="JAAOAN010000691">
    <property type="protein sequence ID" value="KAF5701152.1"/>
    <property type="molecule type" value="Genomic_DNA"/>
</dbReference>
<feature type="compositionally biased region" description="Acidic residues" evidence="1">
    <location>
        <begin position="454"/>
        <end position="464"/>
    </location>
</feature>
<dbReference type="PANTHER" id="PTHR28535:SF1">
    <property type="entry name" value="PROTEIN ZGRF1"/>
    <property type="match status" value="1"/>
</dbReference>
<feature type="region of interest" description="Disordered" evidence="1">
    <location>
        <begin position="771"/>
        <end position="987"/>
    </location>
</feature>
<feature type="compositionally biased region" description="Basic and acidic residues" evidence="1">
    <location>
        <begin position="811"/>
        <end position="820"/>
    </location>
</feature>
<feature type="compositionally biased region" description="Basic and acidic residues" evidence="1">
    <location>
        <begin position="99"/>
        <end position="108"/>
    </location>
</feature>
<dbReference type="Proteomes" id="UP000544331">
    <property type="component" value="Unassembled WGS sequence"/>
</dbReference>
<feature type="compositionally biased region" description="Polar residues" evidence="1">
    <location>
        <begin position="580"/>
        <end position="593"/>
    </location>
</feature>
<sequence length="1142" mass="125656">MTSGSIPTTALVVDFICLFTHDLKRKQKRWQDGVLKYHTFNKRVMVYDDRNHFIGDAHWQEGGDLETGDEFELDRGAAIVQVSDCTGQREQDLTELLDKRAKEVEKRRTSAGTTRTPGSTAAVTQTPRNDQNVPHFQLRHRPLNDLVGGASRIGRAVISPHSPFEQRKMAESPGQQQDSPSEDARPSKRRRREESPPSKMGHARALFGTTLTLTPFSSSIPPVRSQPLHDRAAARLKVAPPGSRDGTSRRADRSSKSPQPSSNPEEAETSAPRQTAPRRVLTQRASLKELLAGNEHNRTSEVPRTRELLSKNRTKASKPVKPREPLPEDDVVSLLTQEPIAPKHPTDSAANSSRKDRGNQESSADRPSRTRTSAPKPSKTVESDKGEEASPAADDEAFLIWLAESEDSPAVDQAPVPPADNRPPRPKKTKGDSVPATQRPANEFTRKVAQEPIVVDEDENEDVEALPHPKTSRTRPKSAVSKTTKKKETSTAEHQGTKRTLSTNTASATETDTDKPPPAKEPRTELRIRSRQRRGLLMLAQRKEESRPGSAGRPVPLSSVAGSDIPKTTRTIARAASISEDPQATEKITTKTTAPKKRKDSAKPSELHRSVEEPDNQSIVIHKPNREEGPREKDSDNESEALKEPEVELVPSDDAISASELSEDRISPTPPRRRTNPSRRTRNRAAPVVLSDNEGETSAYDSPAISDDEEGLSIASKAGRKPEPKPSSGPRITKMSRKSVKSREIIGFVMPDEDFSMGGFNVGHAELVEANKPSNDLEVAEKPPGQARDTTEAPASHKPISDGLEVAKLQTNEKEPEKGQHPTKAKIPGPSRSSANTEEPDIVPRSPNSRAPEAEEPALQEKERETEIVPPPTNVKQPAICQPVTRVHEQEASACESGSRGPKVQESSAKEKEPKEVQPATSDKELETAQPLTKDKNTEAEAPSTSGKRLEAAQPPTNGKEQQEKQRPRIVNPATRGRKAARKQDAAGLPPQTLVQFEPATSRIAPAQPPKKIAAPLTNVPQSELPVFCRANGGAWSRHAEDLLAVNYQLYPHSPDSRNNELNQRDALAAAQLEHDRVRQAAIRVYEFHELQEEHKRIVARKCSERLDPLGQCWFCSSKQGYWLATNSHDDYFCCLTLSALG</sequence>
<feature type="compositionally biased region" description="Basic and acidic residues" evidence="1">
    <location>
        <begin position="295"/>
        <end position="310"/>
    </location>
</feature>